<dbReference type="InterPro" id="IPR003156">
    <property type="entry name" value="DHHA1_dom"/>
</dbReference>
<sequence length="173" mass="17160">VKSEEVPTKVASLQSELKAAVKEVTELKNQLAVYKAQALLTQAVTLANGLKGLVAELPDVDPKAMQEAAVGLQASLGEHSAVVLGTTRSEGSLLGAASPGSANFVAVFGPKAIASGLQAGKVVGAVAKVCGGGGGGKPGLAQAGGKDVSKFGEAMELARSLVLAEGETIKKAV</sequence>
<dbReference type="GO" id="GO:0000049">
    <property type="term" value="F:tRNA binding"/>
    <property type="evidence" value="ECO:0007669"/>
    <property type="project" value="UniProtKB-KW"/>
</dbReference>
<evidence type="ECO:0000256" key="6">
    <source>
        <dbReference type="ARBA" id="ARBA00022741"/>
    </source>
</evidence>
<dbReference type="PANTHER" id="PTHR11777:SF9">
    <property type="entry name" value="ALANINE--TRNA LIGASE, CYTOPLASMIC"/>
    <property type="match status" value="1"/>
</dbReference>
<comment type="caution">
    <text evidence="13">The sequence shown here is derived from an EMBL/GenBank/DDBJ whole genome shotgun (WGS) entry which is preliminary data.</text>
</comment>
<dbReference type="Proteomes" id="UP000232323">
    <property type="component" value="Unassembled WGS sequence"/>
</dbReference>
<dbReference type="OrthoDB" id="2423964at2759"/>
<dbReference type="Gene3D" id="3.10.310.40">
    <property type="match status" value="1"/>
</dbReference>
<dbReference type="PANTHER" id="PTHR11777">
    <property type="entry name" value="ALANYL-TRNA SYNTHETASE"/>
    <property type="match status" value="1"/>
</dbReference>
<name>A0A250WSC4_9CHLO</name>
<proteinExistence type="inferred from homology"/>
<keyword evidence="7" id="KW-0067">ATP-binding</keyword>
<reference evidence="13 14" key="1">
    <citation type="submission" date="2017-08" db="EMBL/GenBank/DDBJ databases">
        <title>Acidophilic green algal genome provides insights into adaptation to an acidic environment.</title>
        <authorList>
            <person name="Hirooka S."/>
            <person name="Hirose Y."/>
            <person name="Kanesaki Y."/>
            <person name="Higuchi S."/>
            <person name="Fujiwara T."/>
            <person name="Onuma R."/>
            <person name="Era A."/>
            <person name="Ohbayashi R."/>
            <person name="Uzuka A."/>
            <person name="Nozaki H."/>
            <person name="Yoshikawa H."/>
            <person name="Miyagishima S.Y."/>
        </authorList>
    </citation>
    <scope>NUCLEOTIDE SEQUENCE [LARGE SCALE GENOMIC DNA]</scope>
    <source>
        <strain evidence="13 14">NIES-2499</strain>
    </source>
</reference>
<dbReference type="STRING" id="1157962.A0A250WSC4"/>
<evidence type="ECO:0000256" key="10">
    <source>
        <dbReference type="ARBA" id="ARBA00023146"/>
    </source>
</evidence>
<gene>
    <name evidence="13" type="ORF">CEUSTIGMA_g1188.t1</name>
</gene>
<dbReference type="AlphaFoldDB" id="A0A250WSC4"/>
<dbReference type="GO" id="GO:0004813">
    <property type="term" value="F:alanine-tRNA ligase activity"/>
    <property type="evidence" value="ECO:0007669"/>
    <property type="project" value="UniProtKB-EC"/>
</dbReference>
<dbReference type="FunFam" id="3.10.310.40:FF:000001">
    <property type="entry name" value="Alanine--tRNA ligase"/>
    <property type="match status" value="1"/>
</dbReference>
<dbReference type="GO" id="GO:0005524">
    <property type="term" value="F:ATP binding"/>
    <property type="evidence" value="ECO:0007669"/>
    <property type="project" value="UniProtKB-KW"/>
</dbReference>
<evidence type="ECO:0000256" key="7">
    <source>
        <dbReference type="ARBA" id="ARBA00022840"/>
    </source>
</evidence>
<feature type="domain" description="DHHA1" evidence="12">
    <location>
        <begin position="51"/>
        <end position="161"/>
    </location>
</feature>
<keyword evidence="14" id="KW-1185">Reference proteome</keyword>
<comment type="similarity">
    <text evidence="1">Belongs to the class-II aminoacyl-tRNA synthetase family.</text>
</comment>
<evidence type="ECO:0000256" key="8">
    <source>
        <dbReference type="ARBA" id="ARBA00022884"/>
    </source>
</evidence>
<evidence type="ECO:0000313" key="14">
    <source>
        <dbReference type="Proteomes" id="UP000232323"/>
    </source>
</evidence>
<dbReference type="EMBL" id="BEGY01000004">
    <property type="protein sequence ID" value="GAX73735.1"/>
    <property type="molecule type" value="Genomic_DNA"/>
</dbReference>
<keyword evidence="9" id="KW-0648">Protein biosynthesis</keyword>
<keyword evidence="4" id="KW-0820">tRNA-binding</keyword>
<evidence type="ECO:0000313" key="13">
    <source>
        <dbReference type="EMBL" id="GAX73735.1"/>
    </source>
</evidence>
<evidence type="ECO:0000256" key="11">
    <source>
        <dbReference type="SAM" id="Coils"/>
    </source>
</evidence>
<feature type="non-terminal residue" evidence="13">
    <location>
        <position position="1"/>
    </location>
</feature>
<dbReference type="GO" id="GO:0006419">
    <property type="term" value="P:alanyl-tRNA aminoacylation"/>
    <property type="evidence" value="ECO:0007669"/>
    <property type="project" value="TreeGrafter"/>
</dbReference>
<organism evidence="13 14">
    <name type="scientific">Chlamydomonas eustigma</name>
    <dbReference type="NCBI Taxonomy" id="1157962"/>
    <lineage>
        <taxon>Eukaryota</taxon>
        <taxon>Viridiplantae</taxon>
        <taxon>Chlorophyta</taxon>
        <taxon>core chlorophytes</taxon>
        <taxon>Chlorophyceae</taxon>
        <taxon>CS clade</taxon>
        <taxon>Chlamydomonadales</taxon>
        <taxon>Chlamydomonadaceae</taxon>
        <taxon>Chlamydomonas</taxon>
    </lineage>
</organism>
<dbReference type="InterPro" id="IPR050058">
    <property type="entry name" value="Ala-tRNA_ligase"/>
</dbReference>
<protein>
    <recommendedName>
        <fullName evidence="3">Alanine--tRNA ligase</fullName>
        <ecNumber evidence="2">6.1.1.7</ecNumber>
    </recommendedName>
</protein>
<dbReference type="EC" id="6.1.1.7" evidence="2"/>
<dbReference type="Pfam" id="PF02272">
    <property type="entry name" value="DHHA1"/>
    <property type="match status" value="1"/>
</dbReference>
<evidence type="ECO:0000256" key="1">
    <source>
        <dbReference type="ARBA" id="ARBA00008226"/>
    </source>
</evidence>
<keyword evidence="11" id="KW-0175">Coiled coil</keyword>
<evidence type="ECO:0000256" key="3">
    <source>
        <dbReference type="ARBA" id="ARBA00017959"/>
    </source>
</evidence>
<keyword evidence="6" id="KW-0547">Nucleotide-binding</keyword>
<keyword evidence="5" id="KW-0436">Ligase</keyword>
<evidence type="ECO:0000256" key="2">
    <source>
        <dbReference type="ARBA" id="ARBA00013168"/>
    </source>
</evidence>
<keyword evidence="8" id="KW-0694">RNA-binding</keyword>
<evidence type="ECO:0000259" key="12">
    <source>
        <dbReference type="Pfam" id="PF02272"/>
    </source>
</evidence>
<keyword evidence="10" id="KW-0030">Aminoacyl-tRNA synthetase</keyword>
<evidence type="ECO:0000256" key="4">
    <source>
        <dbReference type="ARBA" id="ARBA00022555"/>
    </source>
</evidence>
<evidence type="ECO:0000256" key="5">
    <source>
        <dbReference type="ARBA" id="ARBA00022598"/>
    </source>
</evidence>
<evidence type="ECO:0000256" key="9">
    <source>
        <dbReference type="ARBA" id="ARBA00022917"/>
    </source>
</evidence>
<dbReference type="Gene3D" id="6.10.250.550">
    <property type="match status" value="1"/>
</dbReference>
<dbReference type="GO" id="GO:0005829">
    <property type="term" value="C:cytosol"/>
    <property type="evidence" value="ECO:0007669"/>
    <property type="project" value="TreeGrafter"/>
</dbReference>
<dbReference type="GO" id="GO:0002161">
    <property type="term" value="F:aminoacyl-tRNA deacylase activity"/>
    <property type="evidence" value="ECO:0007669"/>
    <property type="project" value="TreeGrafter"/>
</dbReference>
<accession>A0A250WSC4</accession>
<feature type="coiled-coil region" evidence="11">
    <location>
        <begin position="10"/>
        <end position="37"/>
    </location>
</feature>